<feature type="binding site" evidence="1">
    <location>
        <position position="212"/>
    </location>
    <ligand>
        <name>Mg(2+)</name>
        <dbReference type="ChEBI" id="CHEBI:18420"/>
        <label>1</label>
    </ligand>
</feature>
<dbReference type="Gene3D" id="1.10.4080.10">
    <property type="entry name" value="ADP-ribosylation/Crystallin J1"/>
    <property type="match status" value="1"/>
</dbReference>
<accession>A0A379G945</accession>
<protein>
    <submittedName>
        <fullName evidence="2">ADP-ribosyl-[dinitrogen reductase] glycohydrolase</fullName>
        <ecNumber evidence="2">3.2.2.24</ecNumber>
    </submittedName>
</protein>
<keyword evidence="2" id="KW-0326">Glycosidase</keyword>
<keyword evidence="1" id="KW-0460">Magnesium</keyword>
<gene>
    <name evidence="2" type="primary">draG_2</name>
    <name evidence="2" type="ORF">NCTC13043_01964</name>
</gene>
<dbReference type="InterPro" id="IPR005502">
    <property type="entry name" value="Ribosyl_crysJ1"/>
</dbReference>
<dbReference type="GeneID" id="78571609"/>
<name>A0A379G945_9BACT</name>
<comment type="cofactor">
    <cofactor evidence="1">
        <name>Mg(2+)</name>
        <dbReference type="ChEBI" id="CHEBI:18420"/>
    </cofactor>
    <text evidence="1">Binds 2 magnesium ions per subunit.</text>
</comment>
<dbReference type="GO" id="GO:0047407">
    <property type="term" value="F:ADP-ribosyl-[dinitrogen reductase] hydrolase activity"/>
    <property type="evidence" value="ECO:0007669"/>
    <property type="project" value="UniProtKB-EC"/>
</dbReference>
<dbReference type="EMBL" id="UGTP01000002">
    <property type="protein sequence ID" value="SUC37475.1"/>
    <property type="molecule type" value="Genomic_DNA"/>
</dbReference>
<dbReference type="Proteomes" id="UP000254235">
    <property type="component" value="Unassembled WGS sequence"/>
</dbReference>
<dbReference type="EC" id="3.2.2.24" evidence="2"/>
<dbReference type="OrthoDB" id="9798107at2"/>
<dbReference type="Pfam" id="PF03747">
    <property type="entry name" value="ADP_ribosyl_GH"/>
    <property type="match status" value="1"/>
</dbReference>
<keyword evidence="1" id="KW-0479">Metal-binding</keyword>
<dbReference type="InterPro" id="IPR050792">
    <property type="entry name" value="ADP-ribosylglycohydrolase"/>
</dbReference>
<evidence type="ECO:0000313" key="3">
    <source>
        <dbReference type="Proteomes" id="UP000254235"/>
    </source>
</evidence>
<evidence type="ECO:0000256" key="1">
    <source>
        <dbReference type="PIRSR" id="PIRSR605502-1"/>
    </source>
</evidence>
<keyword evidence="2" id="KW-0378">Hydrolase</keyword>
<feature type="binding site" evidence="1">
    <location>
        <position position="210"/>
    </location>
    <ligand>
        <name>Mg(2+)</name>
        <dbReference type="ChEBI" id="CHEBI:18420"/>
        <label>1</label>
    </ligand>
</feature>
<feature type="binding site" evidence="1">
    <location>
        <position position="34"/>
    </location>
    <ligand>
        <name>Mg(2+)</name>
        <dbReference type="ChEBI" id="CHEBI:18420"/>
        <label>1</label>
    </ligand>
</feature>
<dbReference type="SUPFAM" id="SSF101478">
    <property type="entry name" value="ADP-ribosylglycohydrolase"/>
    <property type="match status" value="1"/>
</dbReference>
<sequence length="259" mass="28834">MIGSVIGDLVGSTYEFKPTKDYNFEFMPNGSEITDDSIMSLAIAEAIMCNQPYAERMRHWGRKYPNPKGAYGGSFNAWLASPTPQPYNSFGNGSAMRVGAIGWAFNSLEEVQMEAYKSAECTHNHTEGIKGAVATATAIFMARKRYSKEEIKQKIEQQFSYDLSFTLDEIRPTYRFNESCMETVPQAIKCYIESKDFEDAVRLAVSLGGDADTLGCITGGIAEAGYGTENMPTEFMRAALMALPADLHDILIKFYQRFV</sequence>
<dbReference type="PANTHER" id="PTHR16222:SF12">
    <property type="entry name" value="ADP-RIBOSYLGLYCOHYDROLASE-RELATED"/>
    <property type="match status" value="1"/>
</dbReference>
<organism evidence="2 3">
    <name type="scientific">Prevotella pallens</name>
    <dbReference type="NCBI Taxonomy" id="60133"/>
    <lineage>
        <taxon>Bacteria</taxon>
        <taxon>Pseudomonadati</taxon>
        <taxon>Bacteroidota</taxon>
        <taxon>Bacteroidia</taxon>
        <taxon>Bacteroidales</taxon>
        <taxon>Prevotellaceae</taxon>
        <taxon>Prevotella</taxon>
    </lineage>
</organism>
<feature type="binding site" evidence="1">
    <location>
        <position position="35"/>
    </location>
    <ligand>
        <name>Mg(2+)</name>
        <dbReference type="ChEBI" id="CHEBI:18420"/>
        <label>1</label>
    </ligand>
</feature>
<feature type="binding site" evidence="1">
    <location>
        <position position="213"/>
    </location>
    <ligand>
        <name>Mg(2+)</name>
        <dbReference type="ChEBI" id="CHEBI:18420"/>
        <label>1</label>
    </ligand>
</feature>
<evidence type="ECO:0000313" key="2">
    <source>
        <dbReference type="EMBL" id="SUC37475.1"/>
    </source>
</evidence>
<dbReference type="RefSeq" id="WP_115083921.1">
    <property type="nucleotide sequence ID" value="NZ_UGTP01000002.1"/>
</dbReference>
<reference evidence="2 3" key="1">
    <citation type="submission" date="2018-06" db="EMBL/GenBank/DDBJ databases">
        <authorList>
            <consortium name="Pathogen Informatics"/>
            <person name="Doyle S."/>
        </authorList>
    </citation>
    <scope>NUCLEOTIDE SEQUENCE [LARGE SCALE GENOMIC DNA]</scope>
    <source>
        <strain evidence="2 3">NCTC13043</strain>
    </source>
</reference>
<proteinExistence type="predicted"/>
<dbReference type="GO" id="GO:0046872">
    <property type="term" value="F:metal ion binding"/>
    <property type="evidence" value="ECO:0007669"/>
    <property type="project" value="UniProtKB-KW"/>
</dbReference>
<dbReference type="PANTHER" id="PTHR16222">
    <property type="entry name" value="ADP-RIBOSYLGLYCOHYDROLASE"/>
    <property type="match status" value="1"/>
</dbReference>
<dbReference type="InterPro" id="IPR036705">
    <property type="entry name" value="Ribosyl_crysJ1_sf"/>
</dbReference>
<feature type="binding site" evidence="1">
    <location>
        <position position="36"/>
    </location>
    <ligand>
        <name>Mg(2+)</name>
        <dbReference type="ChEBI" id="CHEBI:18420"/>
        <label>1</label>
    </ligand>
</feature>
<dbReference type="AlphaFoldDB" id="A0A379G945"/>